<name>A0A9E7MTR1_9CAUD</name>
<dbReference type="Proteomes" id="UP001056883">
    <property type="component" value="Segment"/>
</dbReference>
<organism evidence="1 2">
    <name type="scientific">Luteibacter phage vB_LflM-Pluto</name>
    <dbReference type="NCBI Taxonomy" id="2948611"/>
    <lineage>
        <taxon>Viruses</taxon>
        <taxon>Duplodnaviria</taxon>
        <taxon>Heunggongvirae</taxon>
        <taxon>Uroviricota</taxon>
        <taxon>Caudoviricetes</taxon>
        <taxon>Lindbergviridae</taxon>
        <taxon>Plutovirus</taxon>
        <taxon>Plutovirus pluto</taxon>
    </lineage>
</organism>
<evidence type="ECO:0008006" key="3">
    <source>
        <dbReference type="Google" id="ProtNLM"/>
    </source>
</evidence>
<keyword evidence="2" id="KW-1185">Reference proteome</keyword>
<reference evidence="1" key="1">
    <citation type="submission" date="2022-05" db="EMBL/GenBank/DDBJ databases">
        <authorList>
            <person name="Friedrich I."/>
            <person name="Poehlein A."/>
            <person name="Schneider D."/>
            <person name="Hertel R."/>
            <person name="Daniel R."/>
        </authorList>
    </citation>
    <scope>NUCLEOTIDE SEQUENCE</scope>
</reference>
<gene>
    <name evidence="1" type="ORF">PLUTO_00490</name>
</gene>
<dbReference type="EMBL" id="ON529861">
    <property type="protein sequence ID" value="USN16365.1"/>
    <property type="molecule type" value="Genomic_DNA"/>
</dbReference>
<sequence length="76" mass="8694">MSAWQPIDTAPKDGSFIDLWMKGPHGEYREADAHWEPYYGMWVSEFGHSGDVPCEDKLRKAIAWMPIPDGPPEEMT</sequence>
<accession>A0A9E7MTR1</accession>
<evidence type="ECO:0000313" key="1">
    <source>
        <dbReference type="EMBL" id="USN16365.1"/>
    </source>
</evidence>
<evidence type="ECO:0000313" key="2">
    <source>
        <dbReference type="Proteomes" id="UP001056883"/>
    </source>
</evidence>
<protein>
    <recommendedName>
        <fullName evidence="3">DUF551 domain-containing protein</fullName>
    </recommendedName>
</protein>
<proteinExistence type="predicted"/>